<accession>A0ABM9TH05</accession>
<keyword evidence="1" id="KW-0540">Nuclease</keyword>
<sequence>MAQDFYTLDEMAPRFGVDADVFIRAWLDEKLPLYIYFGSDSPPCTIRRCIPRQLHEYARDNILYGRDSYQSKDSPDHDTLIFIPEHPLSPHLKVKARYELGGGEGPEPGGYYEYRYKGYARGYWTATPTMVAHFSRGKYLLTDKESFERKSSSIGDVIVHAHDKSDFIIFSENLYIDKLSFFVKENDVKDNLPELWRDLEPSDVLTDHAISSVQFYRPPNVYFALYLMIFEWCPKHPDGKPMTSKLVTYFNETCKLAFTKGSISRWAERPELKSNIQKREMKGHREALSHLLQVYCDENKIDKMPTKVTETLNELARVHGYGPELLFDTMEVTLWLKESYNFGVK</sequence>
<keyword evidence="1" id="KW-0255">Endonuclease</keyword>
<evidence type="ECO:0000313" key="2">
    <source>
        <dbReference type="Proteomes" id="UP000047420"/>
    </source>
</evidence>
<evidence type="ECO:0000313" key="1">
    <source>
        <dbReference type="EMBL" id="CRG51154.1"/>
    </source>
</evidence>
<comment type="caution">
    <text evidence="1">The sequence shown here is derived from an EMBL/GenBank/DDBJ whole genome shotgun (WGS) entry which is preliminary data.</text>
</comment>
<name>A0ABM9TH05_9GAMM</name>
<dbReference type="EMBL" id="CVMG01000021">
    <property type="protein sequence ID" value="CRG51154.1"/>
    <property type="molecule type" value="Genomic_DNA"/>
</dbReference>
<dbReference type="Proteomes" id="UP000047420">
    <property type="component" value="Unassembled WGS sequence"/>
</dbReference>
<gene>
    <name evidence="1" type="ORF">ERS008478_02768</name>
</gene>
<keyword evidence="2" id="KW-1185">Reference proteome</keyword>
<dbReference type="GO" id="GO:0004519">
    <property type="term" value="F:endonuclease activity"/>
    <property type="evidence" value="ECO:0007669"/>
    <property type="project" value="UniProtKB-KW"/>
</dbReference>
<reference evidence="1 2" key="1">
    <citation type="submission" date="2015-03" db="EMBL/GenBank/DDBJ databases">
        <authorList>
            <consortium name="Pathogen Informatics"/>
            <person name="Murphy D."/>
        </authorList>
    </citation>
    <scope>NUCLEOTIDE SEQUENCE [LARGE SCALE GENOMIC DNA]</scope>
    <source>
        <strain evidence="1 2">WP-931201</strain>
    </source>
</reference>
<proteinExistence type="predicted"/>
<organism evidence="1 2">
    <name type="scientific">Yersinia wautersii</name>
    <dbReference type="NCBI Taxonomy" id="1341643"/>
    <lineage>
        <taxon>Bacteria</taxon>
        <taxon>Pseudomonadati</taxon>
        <taxon>Pseudomonadota</taxon>
        <taxon>Gammaproteobacteria</taxon>
        <taxon>Enterobacterales</taxon>
        <taxon>Yersiniaceae</taxon>
        <taxon>Yersinia</taxon>
    </lineage>
</organism>
<dbReference type="RefSeq" id="WP_054877550.1">
    <property type="nucleotide sequence ID" value="NZ_CBLI010000160.1"/>
</dbReference>
<protein>
    <submittedName>
        <fullName evidence="1">HNH endonuclease domain-containing protein</fullName>
    </submittedName>
</protein>
<keyword evidence="1" id="KW-0378">Hydrolase</keyword>